<proteinExistence type="predicted"/>
<gene>
    <name evidence="2" type="ORF">FCL40_11650</name>
</gene>
<accession>A0A4U1BBL6</accession>
<feature type="transmembrane region" description="Helical" evidence="1">
    <location>
        <begin position="7"/>
        <end position="27"/>
    </location>
</feature>
<sequence>MMLMPSTIAVVLVLGLVLLPFLIQYLWNSTVSELFEVKTINYWHALRLLILCKILFASTVYTG</sequence>
<keyword evidence="3" id="KW-1185">Reference proteome</keyword>
<dbReference type="OrthoDB" id="123053at2"/>
<dbReference type="EMBL" id="SWCI01000007">
    <property type="protein sequence ID" value="TKB48368.1"/>
    <property type="molecule type" value="Genomic_DNA"/>
</dbReference>
<evidence type="ECO:0000313" key="3">
    <source>
        <dbReference type="Proteomes" id="UP000305674"/>
    </source>
</evidence>
<feature type="transmembrane region" description="Helical" evidence="1">
    <location>
        <begin position="42"/>
        <end position="61"/>
    </location>
</feature>
<organism evidence="2 3">
    <name type="scientific">Ferrimonas sediminicola</name>
    <dbReference type="NCBI Taxonomy" id="2569538"/>
    <lineage>
        <taxon>Bacteria</taxon>
        <taxon>Pseudomonadati</taxon>
        <taxon>Pseudomonadota</taxon>
        <taxon>Gammaproteobacteria</taxon>
        <taxon>Alteromonadales</taxon>
        <taxon>Ferrimonadaceae</taxon>
        <taxon>Ferrimonas</taxon>
    </lineage>
</organism>
<dbReference type="AlphaFoldDB" id="A0A4U1BBL6"/>
<keyword evidence="1" id="KW-1133">Transmembrane helix</keyword>
<evidence type="ECO:0000256" key="1">
    <source>
        <dbReference type="SAM" id="Phobius"/>
    </source>
</evidence>
<comment type="caution">
    <text evidence="2">The sequence shown here is derived from an EMBL/GenBank/DDBJ whole genome shotgun (WGS) entry which is preliminary data.</text>
</comment>
<protein>
    <submittedName>
        <fullName evidence="2">Uncharacterized protein</fullName>
    </submittedName>
</protein>
<reference evidence="2 3" key="1">
    <citation type="submission" date="2019-04" db="EMBL/GenBank/DDBJ databases">
        <authorList>
            <person name="Hwang J.C."/>
        </authorList>
    </citation>
    <scope>NUCLEOTIDE SEQUENCE [LARGE SCALE GENOMIC DNA]</scope>
    <source>
        <strain evidence="2 3">IMCC35001</strain>
    </source>
</reference>
<keyword evidence="1" id="KW-0472">Membrane</keyword>
<keyword evidence="1" id="KW-0812">Transmembrane</keyword>
<evidence type="ECO:0000313" key="2">
    <source>
        <dbReference type="EMBL" id="TKB48368.1"/>
    </source>
</evidence>
<name>A0A4U1BBL6_9GAMM</name>
<dbReference type="Proteomes" id="UP000305674">
    <property type="component" value="Unassembled WGS sequence"/>
</dbReference>